<dbReference type="AlphaFoldDB" id="A0A835YSE6"/>
<feature type="transmembrane region" description="Helical" evidence="2">
    <location>
        <begin position="262"/>
        <end position="289"/>
    </location>
</feature>
<gene>
    <name evidence="3" type="ORF">JKP88DRAFT_325855</name>
</gene>
<reference evidence="3" key="1">
    <citation type="submission" date="2021-02" db="EMBL/GenBank/DDBJ databases">
        <title>First Annotated Genome of the Yellow-green Alga Tribonema minus.</title>
        <authorList>
            <person name="Mahan K.M."/>
        </authorList>
    </citation>
    <scope>NUCLEOTIDE SEQUENCE</scope>
    <source>
        <strain evidence="3">UTEX B ZZ1240</strain>
    </source>
</reference>
<keyword evidence="2" id="KW-1133">Transmembrane helix</keyword>
<protein>
    <recommendedName>
        <fullName evidence="5">Transmembrane protein</fullName>
    </recommendedName>
</protein>
<name>A0A835YSE6_9STRA</name>
<feature type="region of interest" description="Disordered" evidence="1">
    <location>
        <begin position="323"/>
        <end position="361"/>
    </location>
</feature>
<keyword evidence="2" id="KW-0472">Membrane</keyword>
<proteinExistence type="predicted"/>
<dbReference type="Proteomes" id="UP000664859">
    <property type="component" value="Unassembled WGS sequence"/>
</dbReference>
<organism evidence="3 4">
    <name type="scientific">Tribonema minus</name>
    <dbReference type="NCBI Taxonomy" id="303371"/>
    <lineage>
        <taxon>Eukaryota</taxon>
        <taxon>Sar</taxon>
        <taxon>Stramenopiles</taxon>
        <taxon>Ochrophyta</taxon>
        <taxon>PX clade</taxon>
        <taxon>Xanthophyceae</taxon>
        <taxon>Tribonematales</taxon>
        <taxon>Tribonemataceae</taxon>
        <taxon>Tribonema</taxon>
    </lineage>
</organism>
<feature type="region of interest" description="Disordered" evidence="1">
    <location>
        <begin position="59"/>
        <end position="99"/>
    </location>
</feature>
<keyword evidence="4" id="KW-1185">Reference proteome</keyword>
<sequence>MCPTDDLERLNQRLKAKGSLAKTAFGIEALSQFEAPMIMFRASFVLALLVVLAPASRERGGKPARAAHDDEQPFVEIVDDPNEDPKGDNEEWDEGALVEKEGGIAPRDRGILESSAEYLGLRGGNPKSSARIWGLRGGKPKCDILESSAEYLGLRGGNPKALLVQLGRAAIVASAAYIIGEKAFKFVRARKSAAAEAESSEAVVRHAVKDAAKGADKPAGVAHIGATASGDEQQHVEPPAEEPSPTIPLEDGYHERVLATHLLTMVTMLTMAVVAMVWVSLVGIVSMLVDDFEEEQRLEQELAAEHEQQLDQAVLDEIESYEEAETMFYGQDTRVEPPLPPPPAAATSSHNVDEEAAKPSP</sequence>
<accession>A0A835YSE6</accession>
<evidence type="ECO:0000313" key="4">
    <source>
        <dbReference type="Proteomes" id="UP000664859"/>
    </source>
</evidence>
<comment type="caution">
    <text evidence="3">The sequence shown here is derived from an EMBL/GenBank/DDBJ whole genome shotgun (WGS) entry which is preliminary data.</text>
</comment>
<dbReference type="EMBL" id="JAFCMP010000445">
    <property type="protein sequence ID" value="KAG5179803.1"/>
    <property type="molecule type" value="Genomic_DNA"/>
</dbReference>
<evidence type="ECO:0000256" key="2">
    <source>
        <dbReference type="SAM" id="Phobius"/>
    </source>
</evidence>
<evidence type="ECO:0000256" key="1">
    <source>
        <dbReference type="SAM" id="MobiDB-lite"/>
    </source>
</evidence>
<evidence type="ECO:0000313" key="3">
    <source>
        <dbReference type="EMBL" id="KAG5179803.1"/>
    </source>
</evidence>
<evidence type="ECO:0008006" key="5">
    <source>
        <dbReference type="Google" id="ProtNLM"/>
    </source>
</evidence>
<feature type="compositionally biased region" description="Basic and acidic residues" evidence="1">
    <location>
        <begin position="351"/>
        <end position="361"/>
    </location>
</feature>
<feature type="compositionally biased region" description="Basic and acidic residues" evidence="1">
    <location>
        <begin position="59"/>
        <end position="71"/>
    </location>
</feature>
<keyword evidence="2" id="KW-0812">Transmembrane</keyword>
<feature type="region of interest" description="Disordered" evidence="1">
    <location>
        <begin position="229"/>
        <end position="249"/>
    </location>
</feature>